<dbReference type="PANTHER" id="PTHR43177:SF5">
    <property type="entry name" value="ANAEROBIC DIMETHYL SULFOXIDE REDUCTASE CHAIN B-RELATED"/>
    <property type="match status" value="1"/>
</dbReference>
<keyword evidence="7" id="KW-0411">Iron-sulfur</keyword>
<dbReference type="GO" id="GO:0046872">
    <property type="term" value="F:metal ion binding"/>
    <property type="evidence" value="ECO:0007669"/>
    <property type="project" value="UniProtKB-KW"/>
</dbReference>
<feature type="domain" description="4Fe-4S ferredoxin-type" evidence="8">
    <location>
        <begin position="3"/>
        <end position="22"/>
    </location>
</feature>
<gene>
    <name evidence="9" type="primary">dmsB_3</name>
    <name evidence="9" type="ORF">MGLY_08360</name>
</gene>
<dbReference type="Pfam" id="PF13247">
    <property type="entry name" value="Fer4_11"/>
    <property type="match status" value="1"/>
</dbReference>
<feature type="domain" description="4Fe-4S ferredoxin-type" evidence="8">
    <location>
        <begin position="49"/>
        <end position="82"/>
    </location>
</feature>
<evidence type="ECO:0000256" key="5">
    <source>
        <dbReference type="ARBA" id="ARBA00022982"/>
    </source>
</evidence>
<organism evidence="9 10">
    <name type="scientific">Neomoorella glycerini</name>
    <dbReference type="NCBI Taxonomy" id="55779"/>
    <lineage>
        <taxon>Bacteria</taxon>
        <taxon>Bacillati</taxon>
        <taxon>Bacillota</taxon>
        <taxon>Clostridia</taxon>
        <taxon>Neomoorellales</taxon>
        <taxon>Neomoorellaceae</taxon>
        <taxon>Neomoorella</taxon>
    </lineage>
</organism>
<keyword evidence="5" id="KW-0249">Electron transport</keyword>
<evidence type="ECO:0000256" key="6">
    <source>
        <dbReference type="ARBA" id="ARBA00023004"/>
    </source>
</evidence>
<accession>A0A6I5ZPP9</accession>
<evidence type="ECO:0000313" key="10">
    <source>
        <dbReference type="Proteomes" id="UP000425916"/>
    </source>
</evidence>
<keyword evidence="3" id="KW-0479">Metal-binding</keyword>
<dbReference type="RefSeq" id="WP_156272017.1">
    <property type="nucleotide sequence ID" value="NZ_CP046244.1"/>
</dbReference>
<reference evidence="9 10" key="1">
    <citation type="submission" date="2019-11" db="EMBL/GenBank/DDBJ databases">
        <title>Genome sequence of Moorella glycerini DSM11254.</title>
        <authorList>
            <person name="Poehlein A."/>
            <person name="Boeer T."/>
            <person name="Daniel R."/>
        </authorList>
    </citation>
    <scope>NUCLEOTIDE SEQUENCE [LARGE SCALE GENOMIC DNA]</scope>
    <source>
        <strain evidence="9 10">DSM 11254</strain>
    </source>
</reference>
<evidence type="ECO:0000256" key="7">
    <source>
        <dbReference type="ARBA" id="ARBA00023014"/>
    </source>
</evidence>
<name>A0A6I5ZPP9_9FIRM</name>
<feature type="domain" description="4Fe-4S ferredoxin-type" evidence="8">
    <location>
        <begin position="84"/>
        <end position="113"/>
    </location>
</feature>
<keyword evidence="6" id="KW-0408">Iron</keyword>
<dbReference type="AlphaFoldDB" id="A0A6I5ZPP9"/>
<evidence type="ECO:0000256" key="2">
    <source>
        <dbReference type="ARBA" id="ARBA00022485"/>
    </source>
</evidence>
<dbReference type="PROSITE" id="PS00198">
    <property type="entry name" value="4FE4S_FER_1"/>
    <property type="match status" value="1"/>
</dbReference>
<dbReference type="CDD" id="cd16371">
    <property type="entry name" value="DMSOR_beta_like"/>
    <property type="match status" value="1"/>
</dbReference>
<dbReference type="PANTHER" id="PTHR43177">
    <property type="entry name" value="PROTEIN NRFC"/>
    <property type="match status" value="1"/>
</dbReference>
<keyword evidence="4" id="KW-0677">Repeat</keyword>
<sequence length="187" mass="20489">MGYAIYLDVNRCVGCQACIVACMDQNDGETGKEQIAWRQVFVVERGEFPRVKVNYISLSCMNCQDAPCLMICPTRAISMEEYTGIILVDARRCIGCHSCALVCPFGVPRFGQDGKMQKCNLCIERIKQALEPACVRACPAKALQFGPVNELLHQVEGQVAARMADATSCLMVGKITSKSRNSQLPSA</sequence>
<dbReference type="EMBL" id="CP046244">
    <property type="protein sequence ID" value="QGP91501.1"/>
    <property type="molecule type" value="Genomic_DNA"/>
</dbReference>
<dbReference type="OrthoDB" id="9806398at2"/>
<evidence type="ECO:0000256" key="4">
    <source>
        <dbReference type="ARBA" id="ARBA00022737"/>
    </source>
</evidence>
<evidence type="ECO:0000313" key="9">
    <source>
        <dbReference type="EMBL" id="QGP91501.1"/>
    </source>
</evidence>
<keyword evidence="2" id="KW-0004">4Fe-4S</keyword>
<evidence type="ECO:0000256" key="1">
    <source>
        <dbReference type="ARBA" id="ARBA00022448"/>
    </source>
</evidence>
<dbReference type="InterPro" id="IPR017896">
    <property type="entry name" value="4Fe4S_Fe-S-bd"/>
</dbReference>
<dbReference type="Proteomes" id="UP000425916">
    <property type="component" value="Chromosome"/>
</dbReference>
<evidence type="ECO:0000256" key="3">
    <source>
        <dbReference type="ARBA" id="ARBA00022723"/>
    </source>
</evidence>
<protein>
    <submittedName>
        <fullName evidence="9">Anaerobic dimethyl sulfoxide reductase chain B</fullName>
    </submittedName>
</protein>
<dbReference type="GO" id="GO:0051539">
    <property type="term" value="F:4 iron, 4 sulfur cluster binding"/>
    <property type="evidence" value="ECO:0007669"/>
    <property type="project" value="UniProtKB-KW"/>
</dbReference>
<proteinExistence type="predicted"/>
<keyword evidence="1" id="KW-0813">Transport</keyword>
<dbReference type="SUPFAM" id="SSF54862">
    <property type="entry name" value="4Fe-4S ferredoxins"/>
    <property type="match status" value="1"/>
</dbReference>
<dbReference type="Gene3D" id="3.30.70.20">
    <property type="match status" value="2"/>
</dbReference>
<evidence type="ECO:0000259" key="8">
    <source>
        <dbReference type="PROSITE" id="PS51379"/>
    </source>
</evidence>
<dbReference type="InterPro" id="IPR017900">
    <property type="entry name" value="4Fe4S_Fe_S_CS"/>
</dbReference>
<dbReference type="InterPro" id="IPR050954">
    <property type="entry name" value="ET_IronSulfur_Cluster-Binding"/>
</dbReference>
<keyword evidence="10" id="KW-1185">Reference proteome</keyword>
<dbReference type="PROSITE" id="PS51379">
    <property type="entry name" value="4FE4S_FER_2"/>
    <property type="match status" value="3"/>
</dbReference>